<dbReference type="Pfam" id="PF03720">
    <property type="entry name" value="UDPG_MGDP_dh_C"/>
    <property type="match status" value="1"/>
</dbReference>
<feature type="non-terminal residue" evidence="3">
    <location>
        <position position="1"/>
    </location>
</feature>
<gene>
    <name evidence="3" type="ORF">CUNI_LOCUS564</name>
</gene>
<accession>A0A8S3YKP7</accession>
<keyword evidence="4" id="KW-1185">Reference proteome</keyword>
<dbReference type="Gene3D" id="3.40.50.720">
    <property type="entry name" value="NAD(P)-binding Rossmann-like Domain"/>
    <property type="match status" value="1"/>
</dbReference>
<dbReference type="Proteomes" id="UP000678393">
    <property type="component" value="Unassembled WGS sequence"/>
</dbReference>
<dbReference type="PANTHER" id="PTHR11374">
    <property type="entry name" value="UDP-GLUCOSE DEHYDROGENASE/UDP-MANNAC DEHYDROGENASE"/>
    <property type="match status" value="1"/>
</dbReference>
<evidence type="ECO:0000256" key="1">
    <source>
        <dbReference type="ARBA" id="ARBA00047473"/>
    </source>
</evidence>
<evidence type="ECO:0000259" key="2">
    <source>
        <dbReference type="Pfam" id="PF03720"/>
    </source>
</evidence>
<dbReference type="OrthoDB" id="5059218at2759"/>
<feature type="domain" description="UDP-glucose/GDP-mannose dehydrogenase C-terminal" evidence="2">
    <location>
        <begin position="4"/>
        <end position="55"/>
    </location>
</feature>
<sequence length="89" mass="10156">PDLVTICPDAYSAADGSHALVICTEWDEFQNLDYQRIYHKMLKPAFIFDGRLLLNHQQLLDIGFKVETIGKRLSRNHSKVVRTHANSSS</sequence>
<comment type="caution">
    <text evidence="3">The sequence shown here is derived from an EMBL/GenBank/DDBJ whole genome shotgun (WGS) entry which is preliminary data.</text>
</comment>
<name>A0A8S3YKP7_9EUPU</name>
<dbReference type="AlphaFoldDB" id="A0A8S3YKP7"/>
<organism evidence="3 4">
    <name type="scientific">Candidula unifasciata</name>
    <dbReference type="NCBI Taxonomy" id="100452"/>
    <lineage>
        <taxon>Eukaryota</taxon>
        <taxon>Metazoa</taxon>
        <taxon>Spiralia</taxon>
        <taxon>Lophotrochozoa</taxon>
        <taxon>Mollusca</taxon>
        <taxon>Gastropoda</taxon>
        <taxon>Heterobranchia</taxon>
        <taxon>Euthyneura</taxon>
        <taxon>Panpulmonata</taxon>
        <taxon>Eupulmonata</taxon>
        <taxon>Stylommatophora</taxon>
        <taxon>Helicina</taxon>
        <taxon>Helicoidea</taxon>
        <taxon>Geomitridae</taxon>
        <taxon>Candidula</taxon>
    </lineage>
</organism>
<reference evidence="3" key="1">
    <citation type="submission" date="2021-04" db="EMBL/GenBank/DDBJ databases">
        <authorList>
            <consortium name="Molecular Ecology Group"/>
        </authorList>
    </citation>
    <scope>NUCLEOTIDE SEQUENCE</scope>
</reference>
<dbReference type="PANTHER" id="PTHR11374:SF3">
    <property type="entry name" value="UDP-GLUCOSE 6-DEHYDROGENASE"/>
    <property type="match status" value="1"/>
</dbReference>
<dbReference type="EMBL" id="CAJHNH020000066">
    <property type="protein sequence ID" value="CAG5115006.1"/>
    <property type="molecule type" value="Genomic_DNA"/>
</dbReference>
<proteinExistence type="predicted"/>
<dbReference type="GO" id="GO:0003979">
    <property type="term" value="F:UDP-glucose 6-dehydrogenase activity"/>
    <property type="evidence" value="ECO:0007669"/>
    <property type="project" value="UniProtKB-EC"/>
</dbReference>
<protein>
    <recommendedName>
        <fullName evidence="2">UDP-glucose/GDP-mannose dehydrogenase C-terminal domain-containing protein</fullName>
    </recommendedName>
</protein>
<dbReference type="GO" id="GO:0006024">
    <property type="term" value="P:glycosaminoglycan biosynthetic process"/>
    <property type="evidence" value="ECO:0007669"/>
    <property type="project" value="TreeGrafter"/>
</dbReference>
<dbReference type="SUPFAM" id="SSF52413">
    <property type="entry name" value="UDP-glucose/GDP-mannose dehydrogenase C-terminal domain"/>
    <property type="match status" value="1"/>
</dbReference>
<dbReference type="GO" id="GO:0051287">
    <property type="term" value="F:NAD binding"/>
    <property type="evidence" value="ECO:0007669"/>
    <property type="project" value="InterPro"/>
</dbReference>
<dbReference type="InterPro" id="IPR014027">
    <property type="entry name" value="UDP-Glc/GDP-Man_DH_C"/>
</dbReference>
<comment type="catalytic activity">
    <reaction evidence="1">
        <text>UDP-alpha-D-glucose + 2 NAD(+) + H2O = UDP-alpha-D-glucuronate + 2 NADH + 3 H(+)</text>
        <dbReference type="Rhea" id="RHEA:23596"/>
        <dbReference type="ChEBI" id="CHEBI:15377"/>
        <dbReference type="ChEBI" id="CHEBI:15378"/>
        <dbReference type="ChEBI" id="CHEBI:57540"/>
        <dbReference type="ChEBI" id="CHEBI:57945"/>
        <dbReference type="ChEBI" id="CHEBI:58052"/>
        <dbReference type="ChEBI" id="CHEBI:58885"/>
        <dbReference type="EC" id="1.1.1.22"/>
    </reaction>
</comment>
<dbReference type="GO" id="GO:0005634">
    <property type="term" value="C:nucleus"/>
    <property type="evidence" value="ECO:0007669"/>
    <property type="project" value="TreeGrafter"/>
</dbReference>
<evidence type="ECO:0000313" key="3">
    <source>
        <dbReference type="EMBL" id="CAG5115006.1"/>
    </source>
</evidence>
<dbReference type="InterPro" id="IPR028356">
    <property type="entry name" value="UDPglc_DH_euk"/>
</dbReference>
<evidence type="ECO:0000313" key="4">
    <source>
        <dbReference type="Proteomes" id="UP000678393"/>
    </source>
</evidence>
<dbReference type="InterPro" id="IPR036220">
    <property type="entry name" value="UDP-Glc/GDP-Man_DH_C_sf"/>
</dbReference>